<evidence type="ECO:0000313" key="4">
    <source>
        <dbReference type="Proteomes" id="UP001281410"/>
    </source>
</evidence>
<dbReference type="PANTHER" id="PTHR33116">
    <property type="entry name" value="REVERSE TRANSCRIPTASE ZINC-BINDING DOMAIN-CONTAINING PROTEIN-RELATED-RELATED"/>
    <property type="match status" value="1"/>
</dbReference>
<dbReference type="GO" id="GO:0004523">
    <property type="term" value="F:RNA-DNA hybrid ribonuclease activity"/>
    <property type="evidence" value="ECO:0007669"/>
    <property type="project" value="InterPro"/>
</dbReference>
<dbReference type="Pfam" id="PF13456">
    <property type="entry name" value="RVT_3"/>
    <property type="match status" value="1"/>
</dbReference>
<evidence type="ECO:0000313" key="3">
    <source>
        <dbReference type="EMBL" id="KAK3226094.1"/>
    </source>
</evidence>
<sequence>MGWTQTPRYRRPVFKRPVGRYEDPSLEFPRAEECRAYRSLLKLKYDHVPDIMFHIDVKVTSHGVSVWRLTGFLGIRMRHRETIRGFFYAVCMGNPTPLILLPNSRVHHLDYWHSDHRPLLVEALTEADSVMDGDRCKQRSFHFESCWANLSDCRDLITRNWHVSVNDTHIALIPKVTKAERIIEHRPISLCNVIYKIVAKAMGNQFRYMMIKLGFPDSWVSQVMRCVSSVSFSFLVNGDICGNVRPSRDDSMLFTSASESDCQAIRQMLDDYSKASGQLVNFDKFIMCVSRSVTRAIRDRLAAIIGVRRVRCHERYLGLLSFAGRFGGVAQRVKMQWASWSRLFAGKVSGGLGFRDLNAFNKALLAKQCWRLIWNQSSLVAQSVGDVVCWAEVFLTEFYEVNKPDLVQGLPLQLSPIRWKPPDPVRNQLVHNLEVKGFDDVVTWASNFLEEWNSTQHIDKPSLLDHELVVKWIPLEDGVWEINMDAANCYQNQKIGLGIIIRNKSEVVKAAASLRIQAMFSPLVAEAIAVWQGILLASNSGLFLPLLILALPLI</sequence>
<dbReference type="Proteomes" id="UP001281410">
    <property type="component" value="Unassembled WGS sequence"/>
</dbReference>
<dbReference type="GO" id="GO:0003676">
    <property type="term" value="F:nucleic acid binding"/>
    <property type="evidence" value="ECO:0007669"/>
    <property type="project" value="InterPro"/>
</dbReference>
<gene>
    <name evidence="3" type="ORF">Dsin_005956</name>
</gene>
<keyword evidence="4" id="KW-1185">Reference proteome</keyword>
<keyword evidence="1" id="KW-0472">Membrane</keyword>
<keyword evidence="1" id="KW-1133">Transmembrane helix</keyword>
<proteinExistence type="predicted"/>
<accession>A0AAE0AYS5</accession>
<feature type="transmembrane region" description="Helical" evidence="1">
    <location>
        <begin position="529"/>
        <end position="551"/>
    </location>
</feature>
<feature type="domain" description="RNase H type-1" evidence="2">
    <location>
        <begin position="483"/>
        <end position="541"/>
    </location>
</feature>
<dbReference type="InterPro" id="IPR002156">
    <property type="entry name" value="RNaseH_domain"/>
</dbReference>
<name>A0AAE0AYS5_9ROSI</name>
<protein>
    <recommendedName>
        <fullName evidence="2">RNase H type-1 domain-containing protein</fullName>
    </recommendedName>
</protein>
<evidence type="ECO:0000256" key="1">
    <source>
        <dbReference type="SAM" id="Phobius"/>
    </source>
</evidence>
<dbReference type="PANTHER" id="PTHR33116:SF86">
    <property type="entry name" value="REVERSE TRANSCRIPTASE DOMAIN-CONTAINING PROTEIN"/>
    <property type="match status" value="1"/>
</dbReference>
<comment type="caution">
    <text evidence="3">The sequence shown here is derived from an EMBL/GenBank/DDBJ whole genome shotgun (WGS) entry which is preliminary data.</text>
</comment>
<keyword evidence="1" id="KW-0812">Transmembrane</keyword>
<reference evidence="3" key="1">
    <citation type="journal article" date="2023" name="Plant J.">
        <title>Genome sequences and population genomics provide insights into the demographic history, inbreeding, and mutation load of two 'living fossil' tree species of Dipteronia.</title>
        <authorList>
            <person name="Feng Y."/>
            <person name="Comes H.P."/>
            <person name="Chen J."/>
            <person name="Zhu S."/>
            <person name="Lu R."/>
            <person name="Zhang X."/>
            <person name="Li P."/>
            <person name="Qiu J."/>
            <person name="Olsen K.M."/>
            <person name="Qiu Y."/>
        </authorList>
    </citation>
    <scope>NUCLEOTIDE SEQUENCE</scope>
    <source>
        <strain evidence="3">NBL</strain>
    </source>
</reference>
<evidence type="ECO:0000259" key="2">
    <source>
        <dbReference type="Pfam" id="PF13456"/>
    </source>
</evidence>
<dbReference type="AlphaFoldDB" id="A0AAE0AYS5"/>
<organism evidence="3 4">
    <name type="scientific">Dipteronia sinensis</name>
    <dbReference type="NCBI Taxonomy" id="43782"/>
    <lineage>
        <taxon>Eukaryota</taxon>
        <taxon>Viridiplantae</taxon>
        <taxon>Streptophyta</taxon>
        <taxon>Embryophyta</taxon>
        <taxon>Tracheophyta</taxon>
        <taxon>Spermatophyta</taxon>
        <taxon>Magnoliopsida</taxon>
        <taxon>eudicotyledons</taxon>
        <taxon>Gunneridae</taxon>
        <taxon>Pentapetalae</taxon>
        <taxon>rosids</taxon>
        <taxon>malvids</taxon>
        <taxon>Sapindales</taxon>
        <taxon>Sapindaceae</taxon>
        <taxon>Hippocastanoideae</taxon>
        <taxon>Acereae</taxon>
        <taxon>Dipteronia</taxon>
    </lineage>
</organism>
<dbReference type="EMBL" id="JANJYJ010000002">
    <property type="protein sequence ID" value="KAK3226094.1"/>
    <property type="molecule type" value="Genomic_DNA"/>
</dbReference>